<feature type="compositionally biased region" description="Low complexity" evidence="1">
    <location>
        <begin position="43"/>
        <end position="81"/>
    </location>
</feature>
<feature type="compositionally biased region" description="Basic and acidic residues" evidence="1">
    <location>
        <begin position="530"/>
        <end position="546"/>
    </location>
</feature>
<feature type="region of interest" description="Disordered" evidence="1">
    <location>
        <begin position="220"/>
        <end position="423"/>
    </location>
</feature>
<feature type="compositionally biased region" description="Gly residues" evidence="1">
    <location>
        <begin position="1"/>
        <end position="10"/>
    </location>
</feature>
<dbReference type="OMA" id="HAESIDH"/>
<feature type="compositionally biased region" description="Polar residues" evidence="1">
    <location>
        <begin position="132"/>
        <end position="145"/>
    </location>
</feature>
<dbReference type="Proteomes" id="UP000019132">
    <property type="component" value="Unassembled WGS sequence"/>
</dbReference>
<feature type="compositionally biased region" description="Basic residues" evidence="1">
    <location>
        <begin position="31"/>
        <end position="42"/>
    </location>
</feature>
<name>K3WMQ5_GLOUD</name>
<evidence type="ECO:0000256" key="1">
    <source>
        <dbReference type="SAM" id="MobiDB-lite"/>
    </source>
</evidence>
<dbReference type="eggNOG" id="ENOG502S52V">
    <property type="taxonomic scope" value="Eukaryota"/>
</dbReference>
<feature type="compositionally biased region" description="Polar residues" evidence="1">
    <location>
        <begin position="464"/>
        <end position="476"/>
    </location>
</feature>
<sequence length="847" mass="88433">MDAKAGGGRGAARNGNSNSNSNAATTGVSSGKKKRSKARKKATGAAATAAAPSAASLGGAAGGNSAKKATAAANAPHAPKSQTAVVARNTGKTTVPLAQPQQGQQGQPKKKKNRKRLHNGGKVAAANRAAGNESSSTSSNATQGATKLIGTGTHQALVVNSGSHSNAATTKPRPQTAAVLTRAATASNAERSAKATGVKRSIPKPKIKVKRKIDEATIATAQTIPGGDRDAGKSSVHQSSASKAASFSHDADAMKQPPAKKLKAVNSVVQAKKQKALSPDESVIALNRPAPTPVAAPKPAFASLQQSTKPQSATAAASAQAAVTQEAAPNVASEPMEIESKSTESMEVDAEAPNASATQAELTSAAFAAEPFADEEPLSGAESSDVEVIEAEDSEPDSPKASSTSEAFDVFPPATTPIVDSSVDDSAIVSTNAIYAETPFSRNATHSDESAASTPSPLHESENKLWSFSSPQQDPLSSVHKDPSASSATETVESVSPHVTSVPESVVINGSTHADNAHEAGTNLLSDGARPSRESVDVPLHEESAHEATSSSSTKYNEEQKKEDYHMREESEPIYAQEKEVTEYLAINAQGDGQRTVASSLMQKIVIPAPVRTPSKSEWLPPRPANAWGASFGMTITPERTSATLLSASLPALATSPLSSWFLSKGQANFVQQVAFPPRASSERHHRRSVSPQRLVTKSHAQNSSSSLETALIANQEEDDDAEDGKSNAFLESLTQQASWRTWYGSVDQKDLLDPPLQQLPVDVREALLDATSSGDLVMGAPGNQISSCETNEKTSIADLEDEIRAERDNVSAFTHELMLMLQGKTLSGKPLEEEYKALLVHGNPRN</sequence>
<feature type="compositionally biased region" description="Polar residues" evidence="1">
    <location>
        <begin position="484"/>
        <end position="514"/>
    </location>
</feature>
<feature type="region of interest" description="Disordered" evidence="1">
    <location>
        <begin position="438"/>
        <end position="569"/>
    </location>
</feature>
<feature type="compositionally biased region" description="Low complexity" evidence="1">
    <location>
        <begin position="11"/>
        <end position="24"/>
    </location>
</feature>
<feature type="compositionally biased region" description="Polar residues" evidence="1">
    <location>
        <begin position="690"/>
        <end position="707"/>
    </location>
</feature>
<dbReference type="AlphaFoldDB" id="K3WMQ5"/>
<evidence type="ECO:0000313" key="3">
    <source>
        <dbReference type="Proteomes" id="UP000019132"/>
    </source>
</evidence>
<feature type="region of interest" description="Disordered" evidence="1">
    <location>
        <begin position="1"/>
        <end position="149"/>
    </location>
</feature>
<reference evidence="3" key="1">
    <citation type="journal article" date="2010" name="Genome Biol.">
        <title>Genome sequence of the necrotrophic plant pathogen Pythium ultimum reveals original pathogenicity mechanisms and effector repertoire.</title>
        <authorList>
            <person name="Levesque C.A."/>
            <person name="Brouwer H."/>
            <person name="Cano L."/>
            <person name="Hamilton J.P."/>
            <person name="Holt C."/>
            <person name="Huitema E."/>
            <person name="Raffaele S."/>
            <person name="Robideau G.P."/>
            <person name="Thines M."/>
            <person name="Win J."/>
            <person name="Zerillo M.M."/>
            <person name="Beakes G.W."/>
            <person name="Boore J.L."/>
            <person name="Busam D."/>
            <person name="Dumas B."/>
            <person name="Ferriera S."/>
            <person name="Fuerstenberg S.I."/>
            <person name="Gachon C.M."/>
            <person name="Gaulin E."/>
            <person name="Govers F."/>
            <person name="Grenville-Briggs L."/>
            <person name="Horner N."/>
            <person name="Hostetler J."/>
            <person name="Jiang R.H."/>
            <person name="Johnson J."/>
            <person name="Krajaejun T."/>
            <person name="Lin H."/>
            <person name="Meijer H.J."/>
            <person name="Moore B."/>
            <person name="Morris P."/>
            <person name="Phuntmart V."/>
            <person name="Puiu D."/>
            <person name="Shetty J."/>
            <person name="Stajich J.E."/>
            <person name="Tripathy S."/>
            <person name="Wawra S."/>
            <person name="van West P."/>
            <person name="Whitty B.R."/>
            <person name="Coutinho P.M."/>
            <person name="Henrissat B."/>
            <person name="Martin F."/>
            <person name="Thomas P.D."/>
            <person name="Tyler B.M."/>
            <person name="De Vries R.P."/>
            <person name="Kamoun S."/>
            <person name="Yandell M."/>
            <person name="Tisserat N."/>
            <person name="Buell C.R."/>
        </authorList>
    </citation>
    <scope>NUCLEOTIDE SEQUENCE</scope>
    <source>
        <strain evidence="3">DAOM:BR144</strain>
    </source>
</reference>
<feature type="compositionally biased region" description="Polar residues" evidence="1">
    <location>
        <begin position="440"/>
        <end position="456"/>
    </location>
</feature>
<dbReference type="HOGENOM" id="CLU_336672_0_0_1"/>
<feature type="compositionally biased region" description="Basic residues" evidence="1">
    <location>
        <begin position="108"/>
        <end position="119"/>
    </location>
</feature>
<feature type="compositionally biased region" description="Basic and acidic residues" evidence="1">
    <location>
        <begin position="556"/>
        <end position="569"/>
    </location>
</feature>
<dbReference type="EMBL" id="GL376625">
    <property type="status" value="NOT_ANNOTATED_CDS"/>
    <property type="molecule type" value="Genomic_DNA"/>
</dbReference>
<protein>
    <submittedName>
        <fullName evidence="2">Uncharacterized protein</fullName>
    </submittedName>
</protein>
<reference evidence="2" key="3">
    <citation type="submission" date="2015-02" db="UniProtKB">
        <authorList>
            <consortium name="EnsemblProtists"/>
        </authorList>
    </citation>
    <scope>IDENTIFICATION</scope>
    <source>
        <strain evidence="2">DAOM BR144</strain>
    </source>
</reference>
<reference evidence="3" key="2">
    <citation type="submission" date="2010-04" db="EMBL/GenBank/DDBJ databases">
        <authorList>
            <person name="Buell R."/>
            <person name="Hamilton J."/>
            <person name="Hostetler J."/>
        </authorList>
    </citation>
    <scope>NUCLEOTIDE SEQUENCE [LARGE SCALE GENOMIC DNA]</scope>
    <source>
        <strain evidence="3">DAOM:BR144</strain>
    </source>
</reference>
<feature type="compositionally biased region" description="Low complexity" evidence="1">
    <location>
        <begin position="297"/>
        <end position="328"/>
    </location>
</feature>
<evidence type="ECO:0000313" key="2">
    <source>
        <dbReference type="EnsemblProtists" id="PYU1_T006247"/>
    </source>
</evidence>
<feature type="region of interest" description="Disordered" evidence="1">
    <location>
        <begin position="677"/>
        <end position="707"/>
    </location>
</feature>
<feature type="compositionally biased region" description="Acidic residues" evidence="1">
    <location>
        <begin position="384"/>
        <end position="396"/>
    </location>
</feature>
<proteinExistence type="predicted"/>
<feature type="compositionally biased region" description="Polar residues" evidence="1">
    <location>
        <begin position="235"/>
        <end position="245"/>
    </location>
</feature>
<feature type="compositionally biased region" description="Polar residues" evidence="1">
    <location>
        <begin position="162"/>
        <end position="173"/>
    </location>
</feature>
<dbReference type="VEuPathDB" id="FungiDB:PYU1_G006235"/>
<accession>K3WMQ5</accession>
<organism evidence="2 3">
    <name type="scientific">Globisporangium ultimum (strain ATCC 200006 / CBS 805.95 / DAOM BR144)</name>
    <name type="common">Pythium ultimum</name>
    <dbReference type="NCBI Taxonomy" id="431595"/>
    <lineage>
        <taxon>Eukaryota</taxon>
        <taxon>Sar</taxon>
        <taxon>Stramenopiles</taxon>
        <taxon>Oomycota</taxon>
        <taxon>Peronosporomycetes</taxon>
        <taxon>Pythiales</taxon>
        <taxon>Pythiaceae</taxon>
        <taxon>Globisporangium</taxon>
    </lineage>
</organism>
<keyword evidence="3" id="KW-1185">Reference proteome</keyword>
<dbReference type="EnsemblProtists" id="PYU1_T006247">
    <property type="protein sequence ID" value="PYU1_T006247"/>
    <property type="gene ID" value="PYU1_G006235"/>
</dbReference>
<feature type="region of interest" description="Disordered" evidence="1">
    <location>
        <begin position="162"/>
        <end position="203"/>
    </location>
</feature>
<dbReference type="InParanoid" id="K3WMQ5"/>